<name>A0ABY7EI08_MYAAR</name>
<evidence type="ECO:0000313" key="2">
    <source>
        <dbReference type="Proteomes" id="UP001164746"/>
    </source>
</evidence>
<sequence length="106" mass="12005">MPSPLSLESELHIWQQKWKNVESPPETLQESLKMCPMHLYLNIHTVLTVSGVFPVTSCECERSLSTLGSMKTKLRATMGQDRLSSMCLLSIHRDVKMDIEGHHGAR</sequence>
<proteinExistence type="predicted"/>
<reference evidence="1" key="1">
    <citation type="submission" date="2022-11" db="EMBL/GenBank/DDBJ databases">
        <title>Centuries of genome instability and evolution in soft-shell clam transmissible cancer (bioRxiv).</title>
        <authorList>
            <person name="Hart S.F.M."/>
            <person name="Yonemitsu M.A."/>
            <person name="Giersch R.M."/>
            <person name="Beal B.F."/>
            <person name="Arriagada G."/>
            <person name="Davis B.W."/>
            <person name="Ostrander E.A."/>
            <person name="Goff S.P."/>
            <person name="Metzger M.J."/>
        </authorList>
    </citation>
    <scope>NUCLEOTIDE SEQUENCE</scope>
    <source>
        <strain evidence="1">MELC-2E11</strain>
        <tissue evidence="1">Siphon/mantle</tissue>
    </source>
</reference>
<accession>A0ABY7EI08</accession>
<dbReference type="InterPro" id="IPR052958">
    <property type="entry name" value="IFN-induced_PKR_regulator"/>
</dbReference>
<organism evidence="1 2">
    <name type="scientific">Mya arenaria</name>
    <name type="common">Soft-shell clam</name>
    <dbReference type="NCBI Taxonomy" id="6604"/>
    <lineage>
        <taxon>Eukaryota</taxon>
        <taxon>Metazoa</taxon>
        <taxon>Spiralia</taxon>
        <taxon>Lophotrochozoa</taxon>
        <taxon>Mollusca</taxon>
        <taxon>Bivalvia</taxon>
        <taxon>Autobranchia</taxon>
        <taxon>Heteroconchia</taxon>
        <taxon>Euheterodonta</taxon>
        <taxon>Imparidentia</taxon>
        <taxon>Neoheterodontei</taxon>
        <taxon>Myida</taxon>
        <taxon>Myoidea</taxon>
        <taxon>Myidae</taxon>
        <taxon>Mya</taxon>
    </lineage>
</organism>
<keyword evidence="2" id="KW-1185">Reference proteome</keyword>
<gene>
    <name evidence="1" type="ORF">MAR_034704</name>
</gene>
<dbReference type="Proteomes" id="UP001164746">
    <property type="component" value="Chromosome 7"/>
</dbReference>
<dbReference type="PANTHER" id="PTHR46289">
    <property type="entry name" value="52 KDA REPRESSOR OF THE INHIBITOR OF THE PROTEIN KINASE-LIKE PROTEIN-RELATED"/>
    <property type="match status" value="1"/>
</dbReference>
<dbReference type="PANTHER" id="PTHR46289:SF14">
    <property type="entry name" value="DUF4371 DOMAIN-CONTAINING PROTEIN"/>
    <property type="match status" value="1"/>
</dbReference>
<protein>
    <submittedName>
        <fullName evidence="1">P52K-like protein</fullName>
    </submittedName>
</protein>
<evidence type="ECO:0000313" key="1">
    <source>
        <dbReference type="EMBL" id="WAR09628.1"/>
    </source>
</evidence>
<dbReference type="EMBL" id="CP111018">
    <property type="protein sequence ID" value="WAR09628.1"/>
    <property type="molecule type" value="Genomic_DNA"/>
</dbReference>